<dbReference type="Proteomes" id="UP000277671">
    <property type="component" value="Unassembled WGS sequence"/>
</dbReference>
<evidence type="ECO:0000313" key="5">
    <source>
        <dbReference type="Proteomes" id="UP000277671"/>
    </source>
</evidence>
<dbReference type="InterPro" id="IPR036188">
    <property type="entry name" value="FAD/NAD-bd_sf"/>
</dbReference>
<dbReference type="PANTHER" id="PTHR13789">
    <property type="entry name" value="MONOOXYGENASE"/>
    <property type="match status" value="1"/>
</dbReference>
<protein>
    <submittedName>
        <fullName evidence="4">2-polyprenyl-6-methoxyphenol hydroxylase-like FAD-dependent oxidoreductase</fullName>
    </submittedName>
</protein>
<dbReference type="Pfam" id="PF01494">
    <property type="entry name" value="FAD_binding_3"/>
    <property type="match status" value="1"/>
</dbReference>
<dbReference type="OrthoDB" id="9782160at2"/>
<evidence type="ECO:0000256" key="2">
    <source>
        <dbReference type="ARBA" id="ARBA00023033"/>
    </source>
</evidence>
<dbReference type="RefSeq" id="WP_121158754.1">
    <property type="nucleotide sequence ID" value="NZ_RBKT01000001.1"/>
</dbReference>
<feature type="domain" description="FAD-binding" evidence="3">
    <location>
        <begin position="7"/>
        <end position="331"/>
    </location>
</feature>
<organism evidence="4 5">
    <name type="scientific">Micromonospora pisi</name>
    <dbReference type="NCBI Taxonomy" id="589240"/>
    <lineage>
        <taxon>Bacteria</taxon>
        <taxon>Bacillati</taxon>
        <taxon>Actinomycetota</taxon>
        <taxon>Actinomycetes</taxon>
        <taxon>Micromonosporales</taxon>
        <taxon>Micromonosporaceae</taxon>
        <taxon>Micromonospora</taxon>
    </lineage>
</organism>
<keyword evidence="2" id="KW-0503">Monooxygenase</keyword>
<sequence length="368" mass="39524">MLGSTLRILVVGGGIAGLATARALRLAGFRPEVTEWQSAPMAIAGGIYLLGNAARALRELGLDGPVRPLGQVVGRQRFLDVRGRRLCELDNGLVWAGVGECRALPRADLHQVLLTAAGGEVRYATGVDALELSPEGVEVTFDDGRQGEYDLVIGADGRHSTVRTLAALGGPARPVGQVTYRSVVTGGPRVTDWTALLGQHSAFVIVPMGAGRLHCYADETWGEIPVDPVARLRERFAEYGGPVPAVLDAIRSVRVASSDEVELGRWSRGRVVLVGDAAHATAPTLAQGAAMALEDALVLAGALAKAETVTEALVRYESRRRPRTKWVLDRTRDRDRTRDVPPPLRDPLLRGRGARIFAEHYRLLLDPA</sequence>
<reference evidence="4 5" key="1">
    <citation type="submission" date="2018-10" db="EMBL/GenBank/DDBJ databases">
        <title>Sequencing the genomes of 1000 actinobacteria strains.</title>
        <authorList>
            <person name="Klenk H.-P."/>
        </authorList>
    </citation>
    <scope>NUCLEOTIDE SEQUENCE [LARGE SCALE GENOMIC DNA]</scope>
    <source>
        <strain evidence="4 5">DSM 45175</strain>
    </source>
</reference>
<evidence type="ECO:0000313" key="4">
    <source>
        <dbReference type="EMBL" id="RKR90489.1"/>
    </source>
</evidence>
<dbReference type="InterPro" id="IPR002938">
    <property type="entry name" value="FAD-bd"/>
</dbReference>
<evidence type="ECO:0000259" key="3">
    <source>
        <dbReference type="Pfam" id="PF01494"/>
    </source>
</evidence>
<keyword evidence="5" id="KW-1185">Reference proteome</keyword>
<gene>
    <name evidence="4" type="ORF">BDK92_4862</name>
</gene>
<comment type="caution">
    <text evidence="4">The sequence shown here is derived from an EMBL/GenBank/DDBJ whole genome shotgun (WGS) entry which is preliminary data.</text>
</comment>
<accession>A0A495JQZ9</accession>
<dbReference type="Gene3D" id="3.50.50.60">
    <property type="entry name" value="FAD/NAD(P)-binding domain"/>
    <property type="match status" value="1"/>
</dbReference>
<dbReference type="PANTHER" id="PTHR13789:SF309">
    <property type="entry name" value="PUTATIVE (AFU_ORTHOLOGUE AFUA_6G14510)-RELATED"/>
    <property type="match status" value="1"/>
</dbReference>
<name>A0A495JQZ9_9ACTN</name>
<dbReference type="PRINTS" id="PR00420">
    <property type="entry name" value="RNGMNOXGNASE"/>
</dbReference>
<dbReference type="EMBL" id="RBKT01000001">
    <property type="protein sequence ID" value="RKR90489.1"/>
    <property type="molecule type" value="Genomic_DNA"/>
</dbReference>
<dbReference type="GO" id="GO:0004497">
    <property type="term" value="F:monooxygenase activity"/>
    <property type="evidence" value="ECO:0007669"/>
    <property type="project" value="UniProtKB-KW"/>
</dbReference>
<keyword evidence="1" id="KW-0560">Oxidoreductase</keyword>
<dbReference type="SUPFAM" id="SSF51905">
    <property type="entry name" value="FAD/NAD(P)-binding domain"/>
    <property type="match status" value="1"/>
</dbReference>
<proteinExistence type="predicted"/>
<evidence type="ECO:0000256" key="1">
    <source>
        <dbReference type="ARBA" id="ARBA00023002"/>
    </source>
</evidence>
<dbReference type="AlphaFoldDB" id="A0A495JQZ9"/>
<dbReference type="GO" id="GO:0071949">
    <property type="term" value="F:FAD binding"/>
    <property type="evidence" value="ECO:0007669"/>
    <property type="project" value="InterPro"/>
</dbReference>
<dbReference type="InterPro" id="IPR050493">
    <property type="entry name" value="FAD-dep_Monooxygenase_BioMet"/>
</dbReference>